<name>A0AAD3CT48_9STRA</name>
<reference evidence="1 2" key="1">
    <citation type="journal article" date="2021" name="Sci. Rep.">
        <title>The genome of the diatom Chaetoceros tenuissimus carries an ancient integrated fragment of an extant virus.</title>
        <authorList>
            <person name="Hongo Y."/>
            <person name="Kimura K."/>
            <person name="Takaki Y."/>
            <person name="Yoshida Y."/>
            <person name="Baba S."/>
            <person name="Kobayashi G."/>
            <person name="Nagasaki K."/>
            <person name="Hano T."/>
            <person name="Tomaru Y."/>
        </authorList>
    </citation>
    <scope>NUCLEOTIDE SEQUENCE [LARGE SCALE GENOMIC DNA]</scope>
    <source>
        <strain evidence="1 2">NIES-3715</strain>
    </source>
</reference>
<evidence type="ECO:0000313" key="2">
    <source>
        <dbReference type="Proteomes" id="UP001054902"/>
    </source>
</evidence>
<dbReference type="AlphaFoldDB" id="A0AAD3CT48"/>
<proteinExistence type="predicted"/>
<protein>
    <submittedName>
        <fullName evidence="1">Uncharacterized protein</fullName>
    </submittedName>
</protein>
<dbReference type="EMBL" id="BLLK01000040">
    <property type="protein sequence ID" value="GFH50605.1"/>
    <property type="molecule type" value="Genomic_DNA"/>
</dbReference>
<evidence type="ECO:0000313" key="1">
    <source>
        <dbReference type="EMBL" id="GFH50605.1"/>
    </source>
</evidence>
<gene>
    <name evidence="1" type="ORF">CTEN210_07081</name>
</gene>
<keyword evidence="2" id="KW-1185">Reference proteome</keyword>
<sequence length="169" mass="19341">MQNSAPTPPAPQTTSVLRIKRTRIGEASVIQPKTMSDKDQLLATFESGCLSLHEAARDSEQIVRFRTNFVKNLIKIQKLRLRNHRLFDDTFIPKNIDMKIAITGTPEIQNTDDFKTIQGKASAALQHYQTAMKELMVETAKLEVKMTNKLLQEIVFNFTKEFFLDMLLL</sequence>
<organism evidence="1 2">
    <name type="scientific">Chaetoceros tenuissimus</name>
    <dbReference type="NCBI Taxonomy" id="426638"/>
    <lineage>
        <taxon>Eukaryota</taxon>
        <taxon>Sar</taxon>
        <taxon>Stramenopiles</taxon>
        <taxon>Ochrophyta</taxon>
        <taxon>Bacillariophyta</taxon>
        <taxon>Coscinodiscophyceae</taxon>
        <taxon>Chaetocerotophycidae</taxon>
        <taxon>Chaetocerotales</taxon>
        <taxon>Chaetocerotaceae</taxon>
        <taxon>Chaetoceros</taxon>
    </lineage>
</organism>
<accession>A0AAD3CT48</accession>
<comment type="caution">
    <text evidence="1">The sequence shown here is derived from an EMBL/GenBank/DDBJ whole genome shotgun (WGS) entry which is preliminary data.</text>
</comment>
<dbReference type="Proteomes" id="UP001054902">
    <property type="component" value="Unassembled WGS sequence"/>
</dbReference>